<sequence>MDPPTPSSEPPKDREQWRFHELNDPEEWIEDYRPGKLHPVHYGDTFKGAQYQVIRKLGYGSFSTVWLAKDKQNHRHVALKIPVAGSTAGQHELAILQQLSQSASTHPGRKHITHILDHFQHIGPNGTHCCMVFDIMGPSTASALFKLRQFKQDGIELPGGVGPWIYTNRFPLWMAKSILRQALLGIDFLHQNGIAHGDIQPGNLLFSLKDLNAIPESQLAWKIKSKPVQRLDGKPDQWAPQYLAQSRSLTEYVDWSESLMIRISDFGGAFPFSDPPVKSITPVSLRSPELVFANIVNKDQDLWSLGCLVFEIVTGKALFAVDSFGPDEETDDDHLIQFNDILGPLPSHLLAQYPRAHIYCNDKGEVTRRYIEELEDDESDSDYPPLPCLEEQFDKAKPPEMGDEEAQVIKVLLRQMLNYDAAKRPSSGELLRHPWFN</sequence>
<keyword evidence="4 9" id="KW-0547">Nucleotide-binding</keyword>
<evidence type="ECO:0000256" key="2">
    <source>
        <dbReference type="ARBA" id="ARBA00022527"/>
    </source>
</evidence>
<dbReference type="GO" id="GO:0000245">
    <property type="term" value="P:spliceosomal complex assembly"/>
    <property type="evidence" value="ECO:0007669"/>
    <property type="project" value="TreeGrafter"/>
</dbReference>
<evidence type="ECO:0000256" key="4">
    <source>
        <dbReference type="ARBA" id="ARBA00022741"/>
    </source>
</evidence>
<dbReference type="Proteomes" id="UP000184188">
    <property type="component" value="Unassembled WGS sequence"/>
</dbReference>
<dbReference type="PROSITE" id="PS00107">
    <property type="entry name" value="PROTEIN_KINASE_ATP"/>
    <property type="match status" value="1"/>
</dbReference>
<dbReference type="InterPro" id="IPR000719">
    <property type="entry name" value="Prot_kinase_dom"/>
</dbReference>
<proteinExistence type="predicted"/>
<evidence type="ECO:0000313" key="12">
    <source>
        <dbReference type="Proteomes" id="UP000184188"/>
    </source>
</evidence>
<evidence type="ECO:0000313" key="11">
    <source>
        <dbReference type="EMBL" id="OJJ42296.1"/>
    </source>
</evidence>
<evidence type="ECO:0000256" key="9">
    <source>
        <dbReference type="PROSITE-ProRule" id="PRU10141"/>
    </source>
</evidence>
<dbReference type="PROSITE" id="PS50011">
    <property type="entry name" value="PROTEIN_KINASE_DOM"/>
    <property type="match status" value="1"/>
</dbReference>
<dbReference type="GO" id="GO:0050684">
    <property type="term" value="P:regulation of mRNA processing"/>
    <property type="evidence" value="ECO:0007669"/>
    <property type="project" value="TreeGrafter"/>
</dbReference>
<dbReference type="Gene3D" id="1.10.510.10">
    <property type="entry name" value="Transferase(Phosphotransferase) domain 1"/>
    <property type="match status" value="1"/>
</dbReference>
<dbReference type="OrthoDB" id="5979581at2759"/>
<evidence type="ECO:0000256" key="7">
    <source>
        <dbReference type="ARBA" id="ARBA00047899"/>
    </source>
</evidence>
<dbReference type="GO" id="GO:0005634">
    <property type="term" value="C:nucleus"/>
    <property type="evidence" value="ECO:0007669"/>
    <property type="project" value="TreeGrafter"/>
</dbReference>
<keyword evidence="2" id="KW-0723">Serine/threonine-protein kinase</keyword>
<dbReference type="InterPro" id="IPR011009">
    <property type="entry name" value="Kinase-like_dom_sf"/>
</dbReference>
<gene>
    <name evidence="11" type="ORF">ASPZODRAFT_137379</name>
</gene>
<dbReference type="GeneID" id="34610766"/>
<dbReference type="VEuPathDB" id="FungiDB:ASPZODRAFT_137379"/>
<dbReference type="PANTHER" id="PTHR47634:SF9">
    <property type="entry name" value="PROTEIN KINASE DOMAIN-CONTAINING PROTEIN-RELATED"/>
    <property type="match status" value="1"/>
</dbReference>
<evidence type="ECO:0000256" key="8">
    <source>
        <dbReference type="ARBA" id="ARBA00048679"/>
    </source>
</evidence>
<dbReference type="EC" id="2.7.11.1" evidence="1"/>
<dbReference type="RefSeq" id="XP_022576806.1">
    <property type="nucleotide sequence ID" value="XM_022724301.1"/>
</dbReference>
<dbReference type="Pfam" id="PF00069">
    <property type="entry name" value="Pkinase"/>
    <property type="match status" value="1"/>
</dbReference>
<feature type="domain" description="Protein kinase" evidence="10">
    <location>
        <begin position="51"/>
        <end position="436"/>
    </location>
</feature>
<name>A0A1L9S563_9EURO</name>
<evidence type="ECO:0000256" key="3">
    <source>
        <dbReference type="ARBA" id="ARBA00022679"/>
    </source>
</evidence>
<organism evidence="11 12">
    <name type="scientific">Penicilliopsis zonata CBS 506.65</name>
    <dbReference type="NCBI Taxonomy" id="1073090"/>
    <lineage>
        <taxon>Eukaryota</taxon>
        <taxon>Fungi</taxon>
        <taxon>Dikarya</taxon>
        <taxon>Ascomycota</taxon>
        <taxon>Pezizomycotina</taxon>
        <taxon>Eurotiomycetes</taxon>
        <taxon>Eurotiomycetidae</taxon>
        <taxon>Eurotiales</taxon>
        <taxon>Aspergillaceae</taxon>
        <taxon>Penicilliopsis</taxon>
    </lineage>
</organism>
<evidence type="ECO:0000256" key="5">
    <source>
        <dbReference type="ARBA" id="ARBA00022777"/>
    </source>
</evidence>
<evidence type="ECO:0000256" key="6">
    <source>
        <dbReference type="ARBA" id="ARBA00022840"/>
    </source>
</evidence>
<dbReference type="AlphaFoldDB" id="A0A1L9S563"/>
<dbReference type="GO" id="GO:0004674">
    <property type="term" value="F:protein serine/threonine kinase activity"/>
    <property type="evidence" value="ECO:0007669"/>
    <property type="project" value="UniProtKB-KW"/>
</dbReference>
<dbReference type="SMART" id="SM00220">
    <property type="entry name" value="S_TKc"/>
    <property type="match status" value="1"/>
</dbReference>
<keyword evidence="5" id="KW-0418">Kinase</keyword>
<keyword evidence="3" id="KW-0808">Transferase</keyword>
<protein>
    <recommendedName>
        <fullName evidence="1">non-specific serine/threonine protein kinase</fullName>
        <ecNumber evidence="1">2.7.11.1</ecNumber>
    </recommendedName>
</protein>
<dbReference type="GO" id="GO:0005524">
    <property type="term" value="F:ATP binding"/>
    <property type="evidence" value="ECO:0007669"/>
    <property type="project" value="UniProtKB-UniRule"/>
</dbReference>
<comment type="catalytic activity">
    <reaction evidence="8">
        <text>L-seryl-[protein] + ATP = O-phospho-L-seryl-[protein] + ADP + H(+)</text>
        <dbReference type="Rhea" id="RHEA:17989"/>
        <dbReference type="Rhea" id="RHEA-COMP:9863"/>
        <dbReference type="Rhea" id="RHEA-COMP:11604"/>
        <dbReference type="ChEBI" id="CHEBI:15378"/>
        <dbReference type="ChEBI" id="CHEBI:29999"/>
        <dbReference type="ChEBI" id="CHEBI:30616"/>
        <dbReference type="ChEBI" id="CHEBI:83421"/>
        <dbReference type="ChEBI" id="CHEBI:456216"/>
        <dbReference type="EC" id="2.7.11.1"/>
    </reaction>
</comment>
<accession>A0A1L9S563</accession>
<dbReference type="STRING" id="1073090.A0A1L9S563"/>
<feature type="binding site" evidence="9">
    <location>
        <position position="80"/>
    </location>
    <ligand>
        <name>ATP</name>
        <dbReference type="ChEBI" id="CHEBI:30616"/>
    </ligand>
</feature>
<dbReference type="InterPro" id="IPR017441">
    <property type="entry name" value="Protein_kinase_ATP_BS"/>
</dbReference>
<dbReference type="SUPFAM" id="SSF56112">
    <property type="entry name" value="Protein kinase-like (PK-like)"/>
    <property type="match status" value="1"/>
</dbReference>
<dbReference type="InterPro" id="IPR051334">
    <property type="entry name" value="SRPK"/>
</dbReference>
<evidence type="ECO:0000259" key="10">
    <source>
        <dbReference type="PROSITE" id="PS50011"/>
    </source>
</evidence>
<dbReference type="GO" id="GO:0005737">
    <property type="term" value="C:cytoplasm"/>
    <property type="evidence" value="ECO:0007669"/>
    <property type="project" value="TreeGrafter"/>
</dbReference>
<evidence type="ECO:0000256" key="1">
    <source>
        <dbReference type="ARBA" id="ARBA00012513"/>
    </source>
</evidence>
<reference evidence="12" key="1">
    <citation type="journal article" date="2017" name="Genome Biol.">
        <title>Comparative genomics reveals high biological diversity and specific adaptations in the industrially and medically important fungal genus Aspergillus.</title>
        <authorList>
            <person name="de Vries R.P."/>
            <person name="Riley R."/>
            <person name="Wiebenga A."/>
            <person name="Aguilar-Osorio G."/>
            <person name="Amillis S."/>
            <person name="Uchima C.A."/>
            <person name="Anderluh G."/>
            <person name="Asadollahi M."/>
            <person name="Askin M."/>
            <person name="Barry K."/>
            <person name="Battaglia E."/>
            <person name="Bayram O."/>
            <person name="Benocci T."/>
            <person name="Braus-Stromeyer S.A."/>
            <person name="Caldana C."/>
            <person name="Canovas D."/>
            <person name="Cerqueira G.C."/>
            <person name="Chen F."/>
            <person name="Chen W."/>
            <person name="Choi C."/>
            <person name="Clum A."/>
            <person name="Dos Santos R.A."/>
            <person name="Damasio A.R."/>
            <person name="Diallinas G."/>
            <person name="Emri T."/>
            <person name="Fekete E."/>
            <person name="Flipphi M."/>
            <person name="Freyberg S."/>
            <person name="Gallo A."/>
            <person name="Gournas C."/>
            <person name="Habgood R."/>
            <person name="Hainaut M."/>
            <person name="Harispe M.L."/>
            <person name="Henrissat B."/>
            <person name="Hilden K.S."/>
            <person name="Hope R."/>
            <person name="Hossain A."/>
            <person name="Karabika E."/>
            <person name="Karaffa L."/>
            <person name="Karanyi Z."/>
            <person name="Krasevec N."/>
            <person name="Kuo A."/>
            <person name="Kusch H."/>
            <person name="LaButti K."/>
            <person name="Lagendijk E.L."/>
            <person name="Lapidus A."/>
            <person name="Levasseur A."/>
            <person name="Lindquist E."/>
            <person name="Lipzen A."/>
            <person name="Logrieco A.F."/>
            <person name="MacCabe A."/>
            <person name="Maekelae M.R."/>
            <person name="Malavazi I."/>
            <person name="Melin P."/>
            <person name="Meyer V."/>
            <person name="Mielnichuk N."/>
            <person name="Miskei M."/>
            <person name="Molnar A.P."/>
            <person name="Mule G."/>
            <person name="Ngan C.Y."/>
            <person name="Orejas M."/>
            <person name="Orosz E."/>
            <person name="Ouedraogo J.P."/>
            <person name="Overkamp K.M."/>
            <person name="Park H.-S."/>
            <person name="Perrone G."/>
            <person name="Piumi F."/>
            <person name="Punt P.J."/>
            <person name="Ram A.F."/>
            <person name="Ramon A."/>
            <person name="Rauscher S."/>
            <person name="Record E."/>
            <person name="Riano-Pachon D.M."/>
            <person name="Robert V."/>
            <person name="Roehrig J."/>
            <person name="Ruller R."/>
            <person name="Salamov A."/>
            <person name="Salih N.S."/>
            <person name="Samson R.A."/>
            <person name="Sandor E."/>
            <person name="Sanguinetti M."/>
            <person name="Schuetze T."/>
            <person name="Sepcic K."/>
            <person name="Shelest E."/>
            <person name="Sherlock G."/>
            <person name="Sophianopoulou V."/>
            <person name="Squina F.M."/>
            <person name="Sun H."/>
            <person name="Susca A."/>
            <person name="Todd R.B."/>
            <person name="Tsang A."/>
            <person name="Unkles S.E."/>
            <person name="van de Wiele N."/>
            <person name="van Rossen-Uffink D."/>
            <person name="Oliveira J.V."/>
            <person name="Vesth T.C."/>
            <person name="Visser J."/>
            <person name="Yu J.-H."/>
            <person name="Zhou M."/>
            <person name="Andersen M.R."/>
            <person name="Archer D.B."/>
            <person name="Baker S.E."/>
            <person name="Benoit I."/>
            <person name="Brakhage A.A."/>
            <person name="Braus G.H."/>
            <person name="Fischer R."/>
            <person name="Frisvad J.C."/>
            <person name="Goldman G.H."/>
            <person name="Houbraken J."/>
            <person name="Oakley B."/>
            <person name="Pocsi I."/>
            <person name="Scazzocchio C."/>
            <person name="Seiboth B."/>
            <person name="vanKuyk P.A."/>
            <person name="Wortman J."/>
            <person name="Dyer P.S."/>
            <person name="Grigoriev I.V."/>
        </authorList>
    </citation>
    <scope>NUCLEOTIDE SEQUENCE [LARGE SCALE GENOMIC DNA]</scope>
    <source>
        <strain evidence="12">CBS 506.65</strain>
    </source>
</reference>
<keyword evidence="12" id="KW-1185">Reference proteome</keyword>
<dbReference type="EMBL" id="KV878362">
    <property type="protein sequence ID" value="OJJ42296.1"/>
    <property type="molecule type" value="Genomic_DNA"/>
</dbReference>
<keyword evidence="6 9" id="KW-0067">ATP-binding</keyword>
<dbReference type="PANTHER" id="PTHR47634">
    <property type="entry name" value="PROTEIN KINASE DOMAIN-CONTAINING PROTEIN-RELATED"/>
    <property type="match status" value="1"/>
</dbReference>
<comment type="catalytic activity">
    <reaction evidence="7">
        <text>L-threonyl-[protein] + ATP = O-phospho-L-threonyl-[protein] + ADP + H(+)</text>
        <dbReference type="Rhea" id="RHEA:46608"/>
        <dbReference type="Rhea" id="RHEA-COMP:11060"/>
        <dbReference type="Rhea" id="RHEA-COMP:11605"/>
        <dbReference type="ChEBI" id="CHEBI:15378"/>
        <dbReference type="ChEBI" id="CHEBI:30013"/>
        <dbReference type="ChEBI" id="CHEBI:30616"/>
        <dbReference type="ChEBI" id="CHEBI:61977"/>
        <dbReference type="ChEBI" id="CHEBI:456216"/>
        <dbReference type="EC" id="2.7.11.1"/>
    </reaction>
</comment>
<dbReference type="Gene3D" id="3.30.200.20">
    <property type="entry name" value="Phosphorylase Kinase, domain 1"/>
    <property type="match status" value="1"/>
</dbReference>